<accession>A0A1C3HIN3</accession>
<dbReference type="Pfam" id="PF00480">
    <property type="entry name" value="ROK"/>
    <property type="match status" value="1"/>
</dbReference>
<dbReference type="Gene3D" id="3.30.420.40">
    <property type="match status" value="2"/>
</dbReference>
<dbReference type="PANTHER" id="PTHR18964">
    <property type="entry name" value="ROK (REPRESSOR, ORF, KINASE) FAMILY"/>
    <property type="match status" value="1"/>
</dbReference>
<dbReference type="AlphaFoldDB" id="A0A1C3HIN3"/>
<proteinExistence type="predicted"/>
<dbReference type="CDD" id="cd24070">
    <property type="entry name" value="ASKHA_NBD_ROK_AlsK"/>
    <property type="match status" value="1"/>
</dbReference>
<sequence length="302" mass="33038">MMRHFLGVDVGGTNTRLLLMDDDGEFSGYRKIATADWARQADPLVALGRLIAGHCKDRQVVQVMLGLPGILSRDRSRVLSLPFIPALDAQPVAALLADALALPVRMDKDVNHLLWWDLQQLAALPQVAVGLYLGTGMGNSLWLNGDFYHGAHGAAGELGHIPWPGHQGECPCGKRGCVESLTSGHWLTGWARANAAQTPFERLFERHGEHPDLRRFVERLAQTIAIEMNVLDPEQLILGGGVIAMSGFPLALLEQEIRRHLRGPQPAQGLAISISRLTDETGSKGACLAARRHLQLSREYPQ</sequence>
<dbReference type="EMBL" id="LT575490">
    <property type="protein sequence ID" value="SAY44904.1"/>
    <property type="molecule type" value="Genomic_DNA"/>
</dbReference>
<keyword evidence="1" id="KW-0418">Kinase</keyword>
<reference evidence="1" key="1">
    <citation type="submission" date="2016-05" db="EMBL/GenBank/DDBJ databases">
        <authorList>
            <person name="Cock P.J.A."/>
            <person name="Cock P.J.A."/>
        </authorList>
    </citation>
    <scope>NUCLEOTIDE SEQUENCE</scope>
    <source>
        <strain evidence="1">PWN146_assembly</strain>
    </source>
</reference>
<dbReference type="GO" id="GO:0008787">
    <property type="term" value="F:D-allose kinase activity"/>
    <property type="evidence" value="ECO:0007669"/>
    <property type="project" value="UniProtKB-EC"/>
</dbReference>
<dbReference type="PANTHER" id="PTHR18964:SF174">
    <property type="entry name" value="D-ALLOSE KINASE-RELATED"/>
    <property type="match status" value="1"/>
</dbReference>
<dbReference type="SUPFAM" id="SSF53067">
    <property type="entry name" value="Actin-like ATPase domain"/>
    <property type="match status" value="1"/>
</dbReference>
<keyword evidence="1" id="KW-0808">Transferase</keyword>
<dbReference type="InterPro" id="IPR000600">
    <property type="entry name" value="ROK"/>
</dbReference>
<gene>
    <name evidence="1" type="primary">alsK</name>
    <name evidence="1" type="ORF">PWN146_03624</name>
</gene>
<dbReference type="InterPro" id="IPR043129">
    <property type="entry name" value="ATPase_NBD"/>
</dbReference>
<dbReference type="NCBIfam" id="NF007251">
    <property type="entry name" value="PRK09698.1"/>
    <property type="match status" value="1"/>
</dbReference>
<name>A0A1C3HIN3_SERMA</name>
<protein>
    <submittedName>
        <fullName evidence="1">D-allose kinase</fullName>
        <ecNumber evidence="1">2.7.1.55</ecNumber>
    </submittedName>
</protein>
<evidence type="ECO:0000313" key="1">
    <source>
        <dbReference type="EMBL" id="SAY44904.1"/>
    </source>
</evidence>
<dbReference type="EC" id="2.7.1.55" evidence="1"/>
<organism evidence="1">
    <name type="scientific">Serratia marcescens</name>
    <dbReference type="NCBI Taxonomy" id="615"/>
    <lineage>
        <taxon>Bacteria</taxon>
        <taxon>Pseudomonadati</taxon>
        <taxon>Pseudomonadota</taxon>
        <taxon>Gammaproteobacteria</taxon>
        <taxon>Enterobacterales</taxon>
        <taxon>Yersiniaceae</taxon>
        <taxon>Serratia</taxon>
    </lineage>
</organism>